<protein>
    <submittedName>
        <fullName evidence="1">Uncharacterized protein</fullName>
    </submittedName>
</protein>
<accession>A0AAP3CR65</accession>
<name>A0AAP3CR65_BACMO</name>
<gene>
    <name evidence="1" type="ORF">MOD07_09325</name>
</gene>
<reference evidence="1" key="1">
    <citation type="submission" date="2022-02" db="EMBL/GenBank/DDBJ databases">
        <title>Crop Bioprotection Bacillus Genome Sequencing.</title>
        <authorList>
            <person name="Dunlap C."/>
        </authorList>
    </citation>
    <scope>NUCLEOTIDE SEQUENCE</scope>
    <source>
        <strain evidence="1">CK3O2B-54A</strain>
    </source>
</reference>
<sequence length="340" mass="39929">MDVKQFMIEFNKHKNQALVKRCFHEDENCNKIIKAHSIQNNKILSKISENGEVLMFSSEPDVDNFISTSLRPQGRKKATTFTGFCGYHDAIFTPIEESDYVIGNREQEFLYAYRACTKEHHSKLSSTFMMKNLQNLVINGQYNDFSSHFDKNKPSPEHIDFMSDMFESHLFGANDAVERGEKHIKWFNNWLDNSEFENIISEVIELDTEHHLAVTSTILIERDLVGNQINNLDDWTIPLAPLFLTVFPQNGKTYIILSYFTRNKRRYKFLSEQILSKSVDEQKNIISNIIISYAENTAFSPILWRQFNRETQRKIEEMFFDTINDFDKPLVWDKSLNLFI</sequence>
<dbReference type="Proteomes" id="UP001075387">
    <property type="component" value="Unassembled WGS sequence"/>
</dbReference>
<evidence type="ECO:0000313" key="1">
    <source>
        <dbReference type="EMBL" id="MCY8509746.1"/>
    </source>
</evidence>
<organism evidence="1 2">
    <name type="scientific">Bacillus mojavensis</name>
    <dbReference type="NCBI Taxonomy" id="72360"/>
    <lineage>
        <taxon>Bacteria</taxon>
        <taxon>Bacillati</taxon>
        <taxon>Bacillota</taxon>
        <taxon>Bacilli</taxon>
        <taxon>Bacillales</taxon>
        <taxon>Bacillaceae</taxon>
        <taxon>Bacillus</taxon>
    </lineage>
</organism>
<dbReference type="RefSeq" id="WP_268446117.1">
    <property type="nucleotide sequence ID" value="NZ_JALAQA010000005.1"/>
</dbReference>
<dbReference type="AlphaFoldDB" id="A0AAP3CR65"/>
<dbReference type="EMBL" id="JALAQA010000005">
    <property type="protein sequence ID" value="MCY8509746.1"/>
    <property type="molecule type" value="Genomic_DNA"/>
</dbReference>
<proteinExistence type="predicted"/>
<evidence type="ECO:0000313" key="2">
    <source>
        <dbReference type="Proteomes" id="UP001075387"/>
    </source>
</evidence>
<comment type="caution">
    <text evidence="1">The sequence shown here is derived from an EMBL/GenBank/DDBJ whole genome shotgun (WGS) entry which is preliminary data.</text>
</comment>